<gene>
    <name evidence="1" type="ORF">COH52_07775</name>
</gene>
<evidence type="ECO:0000313" key="2">
    <source>
        <dbReference type="Proteomes" id="UP000283666"/>
    </source>
</evidence>
<evidence type="ECO:0000313" key="1">
    <source>
        <dbReference type="EMBL" id="RQK77780.1"/>
    </source>
</evidence>
<organism evidence="1 2">
    <name type="scientific">Neisseria meningitidis</name>
    <dbReference type="NCBI Taxonomy" id="487"/>
    <lineage>
        <taxon>Bacteria</taxon>
        <taxon>Pseudomonadati</taxon>
        <taxon>Pseudomonadota</taxon>
        <taxon>Betaproteobacteria</taxon>
        <taxon>Neisseriales</taxon>
        <taxon>Neisseriaceae</taxon>
        <taxon>Neisseria</taxon>
    </lineage>
</organism>
<dbReference type="EMBL" id="NWZY01000020">
    <property type="protein sequence ID" value="RQK77780.1"/>
    <property type="molecule type" value="Genomic_DNA"/>
</dbReference>
<comment type="caution">
    <text evidence="1">The sequence shown here is derived from an EMBL/GenBank/DDBJ whole genome shotgun (WGS) entry which is preliminary data.</text>
</comment>
<dbReference type="Proteomes" id="UP000283666">
    <property type="component" value="Unassembled WGS sequence"/>
</dbReference>
<accession>A0A425B237</accession>
<proteinExistence type="predicted"/>
<reference evidence="1 2" key="1">
    <citation type="submission" date="2017-09" db="EMBL/GenBank/DDBJ databases">
        <title>Phenotypic and genotypic characterization of Colombian isolates of Neisseria meningitidis recovered from invasive disease.</title>
        <authorList>
            <person name="Duarte C."/>
            <person name="Gabastou J.M."/>
            <person name="Moreno J."/>
        </authorList>
    </citation>
    <scope>NUCLEOTIDE SEQUENCE [LARGE SCALE GENOMIC DNA]</scope>
    <source>
        <strain evidence="1 2">INS-Nm1012</strain>
    </source>
</reference>
<name>A0A425B237_NEIME</name>
<protein>
    <submittedName>
        <fullName evidence="1">Aliphatic amidase</fullName>
    </submittedName>
</protein>
<dbReference type="AlphaFoldDB" id="A0A425B237"/>
<sequence>MGIKNAVRTLPADKFQTAFSLFSMLRHAEQCITRRRPDFFGIASKKKFNETAN</sequence>